<dbReference type="OrthoDB" id="7864872at2"/>
<organism evidence="1 2">
    <name type="scientific">Celeribacter indicus</name>
    <dbReference type="NCBI Taxonomy" id="1208324"/>
    <lineage>
        <taxon>Bacteria</taxon>
        <taxon>Pseudomonadati</taxon>
        <taxon>Pseudomonadota</taxon>
        <taxon>Alphaproteobacteria</taxon>
        <taxon>Rhodobacterales</taxon>
        <taxon>Roseobacteraceae</taxon>
        <taxon>Celeribacter</taxon>
    </lineage>
</organism>
<evidence type="ECO:0000313" key="1">
    <source>
        <dbReference type="EMBL" id="AJE47281.1"/>
    </source>
</evidence>
<evidence type="ECO:0000313" key="2">
    <source>
        <dbReference type="Proteomes" id="UP000031521"/>
    </source>
</evidence>
<accession>A0A0B5E2M8</accession>
<dbReference type="HOGENOM" id="CLU_1802629_0_0_5"/>
<proteinExistence type="predicted"/>
<protein>
    <submittedName>
        <fullName evidence="1">Uncharacterized protein</fullName>
    </submittedName>
</protein>
<dbReference type="RefSeq" id="WP_052453249.1">
    <property type="nucleotide sequence ID" value="NZ_CP004393.1"/>
</dbReference>
<gene>
    <name evidence="1" type="ORF">P73_2566</name>
</gene>
<sequence>MGSIRQNGFGAIVALRQARDQSGEGMVLVVGEPQRMHVLRRHFPGRSGMFFIEFQDLTPEAFAALQPACVVSQVMSAEFDCLDLGAFLDGLSYRGAFRVLAQDLPRPEIVRQEARARFPRLNFDVIETGAERPASPRPRVPLH</sequence>
<keyword evidence="2" id="KW-1185">Reference proteome</keyword>
<dbReference type="EMBL" id="CP004393">
    <property type="protein sequence ID" value="AJE47281.1"/>
    <property type="molecule type" value="Genomic_DNA"/>
</dbReference>
<dbReference type="Proteomes" id="UP000031521">
    <property type="component" value="Chromosome"/>
</dbReference>
<name>A0A0B5E2M8_9RHOB</name>
<reference evidence="1 2" key="1">
    <citation type="journal article" date="2014" name="Int. J. Syst. Evol. Microbiol.">
        <title>Celeribacter indicus sp. nov., a polycyclic aromatic hydrocarbon-degrading bacterium from deep-sea sediment and reclassification of Huaishuia halophila as Celeribacter halophilus comb. nov.</title>
        <authorList>
            <person name="Lai Q."/>
            <person name="Cao J."/>
            <person name="Yuan J."/>
            <person name="Li F."/>
            <person name="Shao Z."/>
        </authorList>
    </citation>
    <scope>NUCLEOTIDE SEQUENCE [LARGE SCALE GENOMIC DNA]</scope>
    <source>
        <strain evidence="1">P73</strain>
    </source>
</reference>
<dbReference type="AlphaFoldDB" id="A0A0B5E2M8"/>
<dbReference type="KEGG" id="cid:P73_2566"/>